<dbReference type="EMBL" id="RWGY01000031">
    <property type="protein sequence ID" value="TVU14530.1"/>
    <property type="molecule type" value="Genomic_DNA"/>
</dbReference>
<reference evidence="2 3" key="1">
    <citation type="journal article" date="2019" name="Sci. Rep.">
        <title>A high-quality genome of Eragrostis curvula grass provides insights into Poaceae evolution and supports new strategies to enhance forage quality.</title>
        <authorList>
            <person name="Carballo J."/>
            <person name="Santos B.A.C.M."/>
            <person name="Zappacosta D."/>
            <person name="Garbus I."/>
            <person name="Selva J.P."/>
            <person name="Gallo C.A."/>
            <person name="Diaz A."/>
            <person name="Albertini E."/>
            <person name="Caccamo M."/>
            <person name="Echenique V."/>
        </authorList>
    </citation>
    <scope>NUCLEOTIDE SEQUENCE [LARGE SCALE GENOMIC DNA]</scope>
    <source>
        <strain evidence="3">cv. Victoria</strain>
        <tissue evidence="2">Leaf</tissue>
    </source>
</reference>
<feature type="signal peptide" evidence="1">
    <location>
        <begin position="1"/>
        <end position="20"/>
    </location>
</feature>
<evidence type="ECO:0000313" key="3">
    <source>
        <dbReference type="Proteomes" id="UP000324897"/>
    </source>
</evidence>
<dbReference type="Proteomes" id="UP000324897">
    <property type="component" value="Unassembled WGS sequence"/>
</dbReference>
<evidence type="ECO:0000256" key="1">
    <source>
        <dbReference type="SAM" id="SignalP"/>
    </source>
</evidence>
<dbReference type="Gramene" id="TVU14530">
    <property type="protein sequence ID" value="TVU14530"/>
    <property type="gene ID" value="EJB05_38005"/>
</dbReference>
<accession>A0A5J9TT02</accession>
<evidence type="ECO:0008006" key="4">
    <source>
        <dbReference type="Google" id="ProtNLM"/>
    </source>
</evidence>
<gene>
    <name evidence="2" type="ORF">EJB05_38005</name>
</gene>
<keyword evidence="1" id="KW-0732">Signal</keyword>
<evidence type="ECO:0000313" key="2">
    <source>
        <dbReference type="EMBL" id="TVU14530.1"/>
    </source>
</evidence>
<proteinExistence type="predicted"/>
<dbReference type="AlphaFoldDB" id="A0A5J9TT02"/>
<protein>
    <recommendedName>
        <fullName evidence="4">Secreted protein</fullName>
    </recommendedName>
</protein>
<organism evidence="2 3">
    <name type="scientific">Eragrostis curvula</name>
    <name type="common">weeping love grass</name>
    <dbReference type="NCBI Taxonomy" id="38414"/>
    <lineage>
        <taxon>Eukaryota</taxon>
        <taxon>Viridiplantae</taxon>
        <taxon>Streptophyta</taxon>
        <taxon>Embryophyta</taxon>
        <taxon>Tracheophyta</taxon>
        <taxon>Spermatophyta</taxon>
        <taxon>Magnoliopsida</taxon>
        <taxon>Liliopsida</taxon>
        <taxon>Poales</taxon>
        <taxon>Poaceae</taxon>
        <taxon>PACMAD clade</taxon>
        <taxon>Chloridoideae</taxon>
        <taxon>Eragrostideae</taxon>
        <taxon>Eragrostidinae</taxon>
        <taxon>Eragrostis</taxon>
    </lineage>
</organism>
<sequence>MRHCAPALLSTVDWWTVASASVHEPGPPISWITKTLALSMVARHRHTCSSSSKASILEFDSLTISGTELPSLSLSTQYCDMAFSRSMPSDRRATSWLTVSRSLPRTYAPFAAVSSCSRSRSKDPVLLDLVFFVIRFLSAIGHSPAAAGPTMRPKNSRCAAAATAATAAALHATTRPTFRSFLIAFTTLSFLATFLVDCKRSACTGTVHRLVVALGALDVPEKINAHLRGLGAGVEVSGHCNLNLWRISTSLHRHVLKMRLHFFLTPLFV</sequence>
<keyword evidence="3" id="KW-1185">Reference proteome</keyword>
<name>A0A5J9TT02_9POAL</name>
<feature type="chain" id="PRO_5023870463" description="Secreted protein" evidence="1">
    <location>
        <begin position="21"/>
        <end position="269"/>
    </location>
</feature>
<feature type="non-terminal residue" evidence="2">
    <location>
        <position position="1"/>
    </location>
</feature>
<comment type="caution">
    <text evidence="2">The sequence shown here is derived from an EMBL/GenBank/DDBJ whole genome shotgun (WGS) entry which is preliminary data.</text>
</comment>